<comment type="subcellular location">
    <subcellularLocation>
        <location evidence="1">Membrane</location>
        <topology evidence="1">Multi-pass membrane protein</topology>
    </subcellularLocation>
</comment>
<dbReference type="Proteomes" id="UP000640274">
    <property type="component" value="Unassembled WGS sequence"/>
</dbReference>
<name>A0A934MTR0_9BACL</name>
<keyword evidence="6 8" id="KW-1133">Transmembrane helix</keyword>
<keyword evidence="10" id="KW-1185">Reference proteome</keyword>
<accession>A0A934MTR0</accession>
<feature type="transmembrane region" description="Helical" evidence="8">
    <location>
        <begin position="146"/>
        <end position="166"/>
    </location>
</feature>
<dbReference type="Gene3D" id="1.20.1740.10">
    <property type="entry name" value="Amino acid/polyamine transporter I"/>
    <property type="match status" value="1"/>
</dbReference>
<dbReference type="AlphaFoldDB" id="A0A934MTR0"/>
<comment type="similarity">
    <text evidence="2">Belongs to the amino acid-polyamine-organocation (APC) superfamily. Spore germination protein (SGP) (TC 2.A.3.9) family.</text>
</comment>
<dbReference type="InterPro" id="IPR004761">
    <property type="entry name" value="Spore_GerAB"/>
</dbReference>
<sequence>MNQQIISNKQFFFIVFVSITCLSFFSSPNQLTSQVKQDLWLSMIFGTLIDIYVAYILQSLGNQYKGKTIIQYTGSILGKAAGKIVSLCYLLFFLIVMMTAMWIYCDFMSRSLMPETPQLVFSLTMMFCAGMATWIGIEAIARLSQLIGAIVLVASIILFICSIADFRIENLLPVLEDGILPPLRGAIYPGSWFGICITVAMLMPHLSNPSKMFWMKSKAVVLGAFIMTIYLMYSIAVMGPDMAGKFENPIYIFSRITHLIILDRVEVLLLLIFIFGSLITISIVFFAFTKGMQQWTGSKSPKPWIIIFGIIVVFSPFAPFSHNSPVISSYLSYWFPIGALCIEGGLTTMLFIIAMLRRHTG</sequence>
<protein>
    <submittedName>
        <fullName evidence="9">Endospore germination permease</fullName>
    </submittedName>
</protein>
<dbReference type="PANTHER" id="PTHR34975:SF2">
    <property type="entry name" value="SPORE GERMINATION PROTEIN A2"/>
    <property type="match status" value="1"/>
</dbReference>
<keyword evidence="3" id="KW-0813">Transport</keyword>
<keyword evidence="5 8" id="KW-0812">Transmembrane</keyword>
<dbReference type="RefSeq" id="WP_199017838.1">
    <property type="nucleotide sequence ID" value="NZ_JAELUP010000006.1"/>
</dbReference>
<dbReference type="GO" id="GO:0009847">
    <property type="term" value="P:spore germination"/>
    <property type="evidence" value="ECO:0007669"/>
    <property type="project" value="InterPro"/>
</dbReference>
<feature type="transmembrane region" description="Helical" evidence="8">
    <location>
        <begin position="84"/>
        <end position="104"/>
    </location>
</feature>
<gene>
    <name evidence="9" type="ORF">JFN88_03115</name>
</gene>
<evidence type="ECO:0000256" key="1">
    <source>
        <dbReference type="ARBA" id="ARBA00004141"/>
    </source>
</evidence>
<feature type="transmembrane region" description="Helical" evidence="8">
    <location>
        <begin position="333"/>
        <end position="356"/>
    </location>
</feature>
<evidence type="ECO:0000256" key="8">
    <source>
        <dbReference type="SAM" id="Phobius"/>
    </source>
</evidence>
<feature type="transmembrane region" description="Helical" evidence="8">
    <location>
        <begin position="12"/>
        <end position="27"/>
    </location>
</feature>
<comment type="caution">
    <text evidence="9">The sequence shown here is derived from an EMBL/GenBank/DDBJ whole genome shotgun (WGS) entry which is preliminary data.</text>
</comment>
<evidence type="ECO:0000313" key="9">
    <source>
        <dbReference type="EMBL" id="MBJ6360312.1"/>
    </source>
</evidence>
<dbReference type="NCBIfam" id="TIGR00912">
    <property type="entry name" value="2A0309"/>
    <property type="match status" value="1"/>
</dbReference>
<feature type="transmembrane region" description="Helical" evidence="8">
    <location>
        <begin position="301"/>
        <end position="321"/>
    </location>
</feature>
<feature type="transmembrane region" description="Helical" evidence="8">
    <location>
        <begin position="219"/>
        <end position="239"/>
    </location>
</feature>
<feature type="transmembrane region" description="Helical" evidence="8">
    <location>
        <begin position="39"/>
        <end position="57"/>
    </location>
</feature>
<feature type="transmembrane region" description="Helical" evidence="8">
    <location>
        <begin position="119"/>
        <end position="137"/>
    </location>
</feature>
<dbReference type="GO" id="GO:0016020">
    <property type="term" value="C:membrane"/>
    <property type="evidence" value="ECO:0007669"/>
    <property type="project" value="UniProtKB-SubCell"/>
</dbReference>
<dbReference type="EMBL" id="JAELUP010000006">
    <property type="protein sequence ID" value="MBJ6360312.1"/>
    <property type="molecule type" value="Genomic_DNA"/>
</dbReference>
<feature type="transmembrane region" description="Helical" evidence="8">
    <location>
        <begin position="186"/>
        <end position="207"/>
    </location>
</feature>
<evidence type="ECO:0000256" key="6">
    <source>
        <dbReference type="ARBA" id="ARBA00022989"/>
    </source>
</evidence>
<reference evidence="9" key="1">
    <citation type="submission" date="2020-12" db="EMBL/GenBank/DDBJ databases">
        <authorList>
            <person name="Huq M.A."/>
        </authorList>
    </citation>
    <scope>NUCLEOTIDE SEQUENCE</scope>
    <source>
        <strain evidence="9">MAHUQ-46</strain>
    </source>
</reference>
<proteinExistence type="inferred from homology"/>
<keyword evidence="7 8" id="KW-0472">Membrane</keyword>
<organism evidence="9 10">
    <name type="scientific">Paenibacillus roseus</name>
    <dbReference type="NCBI Taxonomy" id="2798579"/>
    <lineage>
        <taxon>Bacteria</taxon>
        <taxon>Bacillati</taxon>
        <taxon>Bacillota</taxon>
        <taxon>Bacilli</taxon>
        <taxon>Bacillales</taxon>
        <taxon>Paenibacillaceae</taxon>
        <taxon>Paenibacillus</taxon>
    </lineage>
</organism>
<evidence type="ECO:0000256" key="2">
    <source>
        <dbReference type="ARBA" id="ARBA00007998"/>
    </source>
</evidence>
<feature type="transmembrane region" description="Helical" evidence="8">
    <location>
        <begin position="267"/>
        <end position="289"/>
    </location>
</feature>
<dbReference type="PANTHER" id="PTHR34975">
    <property type="entry name" value="SPORE GERMINATION PROTEIN A2"/>
    <property type="match status" value="1"/>
</dbReference>
<keyword evidence="4" id="KW-0309">Germination</keyword>
<dbReference type="Pfam" id="PF03845">
    <property type="entry name" value="Spore_permease"/>
    <property type="match status" value="1"/>
</dbReference>
<evidence type="ECO:0000256" key="3">
    <source>
        <dbReference type="ARBA" id="ARBA00022448"/>
    </source>
</evidence>
<evidence type="ECO:0000313" key="10">
    <source>
        <dbReference type="Proteomes" id="UP000640274"/>
    </source>
</evidence>
<evidence type="ECO:0000256" key="7">
    <source>
        <dbReference type="ARBA" id="ARBA00023136"/>
    </source>
</evidence>
<evidence type="ECO:0000256" key="4">
    <source>
        <dbReference type="ARBA" id="ARBA00022544"/>
    </source>
</evidence>
<evidence type="ECO:0000256" key="5">
    <source>
        <dbReference type="ARBA" id="ARBA00022692"/>
    </source>
</evidence>